<gene>
    <name evidence="2" type="ORF">AQI95_40960</name>
</gene>
<dbReference type="InterPro" id="IPR013207">
    <property type="entry name" value="LGFP"/>
</dbReference>
<feature type="region of interest" description="Disordered" evidence="1">
    <location>
        <begin position="1"/>
        <end position="44"/>
    </location>
</feature>
<evidence type="ECO:0000256" key="1">
    <source>
        <dbReference type="SAM" id="MobiDB-lite"/>
    </source>
</evidence>
<evidence type="ECO:0008006" key="4">
    <source>
        <dbReference type="Google" id="ProtNLM"/>
    </source>
</evidence>
<organism evidence="2 3">
    <name type="scientific">Streptomyces yokosukanensis</name>
    <dbReference type="NCBI Taxonomy" id="67386"/>
    <lineage>
        <taxon>Bacteria</taxon>
        <taxon>Bacillati</taxon>
        <taxon>Actinomycetota</taxon>
        <taxon>Actinomycetes</taxon>
        <taxon>Kitasatosporales</taxon>
        <taxon>Streptomycetaceae</taxon>
        <taxon>Streptomyces</taxon>
    </lineage>
</organism>
<evidence type="ECO:0000313" key="2">
    <source>
        <dbReference type="EMBL" id="KUM99077.1"/>
    </source>
</evidence>
<keyword evidence="3" id="KW-1185">Reference proteome</keyword>
<accession>A0A101NU03</accession>
<comment type="caution">
    <text evidence="2">The sequence shown here is derived from an EMBL/GenBank/DDBJ whole genome shotgun (WGS) entry which is preliminary data.</text>
</comment>
<dbReference type="AlphaFoldDB" id="A0A101NU03"/>
<dbReference type="RefSeq" id="WP_067136143.1">
    <property type="nucleotide sequence ID" value="NZ_JBFACD010000033.1"/>
</dbReference>
<dbReference type="OrthoDB" id="514320at2"/>
<dbReference type="Pfam" id="PF08310">
    <property type="entry name" value="LGFP"/>
    <property type="match status" value="3"/>
</dbReference>
<dbReference type="Proteomes" id="UP000053127">
    <property type="component" value="Unassembled WGS sequence"/>
</dbReference>
<evidence type="ECO:0000313" key="3">
    <source>
        <dbReference type="Proteomes" id="UP000053127"/>
    </source>
</evidence>
<protein>
    <recommendedName>
        <fullName evidence="4">LGFP repeat-containing protein</fullName>
    </recommendedName>
</protein>
<proteinExistence type="predicted"/>
<reference evidence="2 3" key="1">
    <citation type="submission" date="2015-10" db="EMBL/GenBank/DDBJ databases">
        <title>Draft genome sequence of Streptomyces yokosukanensis DSM 40224, type strain for the species Streptomyces yokosukanensis.</title>
        <authorList>
            <person name="Ruckert C."/>
            <person name="Winkler A."/>
            <person name="Kalinowski J."/>
            <person name="Kampfer P."/>
            <person name="Glaeser S."/>
        </authorList>
    </citation>
    <scope>NUCLEOTIDE SEQUENCE [LARGE SCALE GENOMIC DNA]</scope>
    <source>
        <strain evidence="2 3">DSM 40224</strain>
    </source>
</reference>
<sequence length="168" mass="18317">MSSIDDKWQTIQWIGPPVDAGGGMNEAPNPDGRGSSRDFQNGTIEWSPQTGAHEVHGAIRDHYAQLGGPEGFLGYPLTDETGTPDGIGRYNHFEQGSIYWSPATGAHEVHGAIRDYWGQHGWERSQYGYPISDEEGPSPANRLSRFQGGMLSWTPAGGVREAVAFDDD</sequence>
<dbReference type="EMBL" id="LMWN01000069">
    <property type="protein sequence ID" value="KUM99077.1"/>
    <property type="molecule type" value="Genomic_DNA"/>
</dbReference>
<name>A0A101NU03_9ACTN</name>
<dbReference type="STRING" id="67386.AQI95_40960"/>